<proteinExistence type="predicted"/>
<name>A0A5E6PH22_PSEFL</name>
<dbReference type="AlphaFoldDB" id="A0A5E6PH22"/>
<dbReference type="EMBL" id="LR700639">
    <property type="protein sequence ID" value="VVM12051.1"/>
    <property type="molecule type" value="Genomic_DNA"/>
</dbReference>
<sequence length="670" mass="73039">MPKYKPSTPIPRMLDQPWVPVALPLLADEVAYKIHRLDQLAPLAVQVPTLWSGGELLDPGEVTRVTWLWDGEQVDDVKELVAPYGESDLSDVAGVIPDILLAVPGLHSLQYIVELVEGNPTEPSFPIQIDVDKVAPNQGQQTNKLIFDAYIESNGVTDDYLADPANNDQVVAIVPPWPDMRLEDRVDGKLTLLPALRRPHLRSDDIVASVQITQAHKDGDPIELVFEGETFRSLLSNREYSAQYFLIDRAGWQGPASRTFVILNALTPSPIEFRAPEVPQAFGVGANGRIDLEDAREIGGVYMNILEITGALEGDVVTPLWNLIALPQIIVGPIQAWPVRVAIPWPILALGGFELVDGSIRASYTWQRETGIARSSVDRFVPVDLTAAGELNPDNPNYINPRLLLPTVKGVTGDDVLTLLDRDQPANVVLALGIDFTVGDLLELIWNDNPTPVGTHAVAIGENPGDLIRFQIPWALIEPIGNGPVNLFYRTFNGVNRQRSNNKVVTVAVSPIVGLKASRYPDVNYAPGPDSGFIGCRLDPHPSFGVQVLVPGDDTRLQVGDVLRLTWVGYASPNGNLSHVISESEGVWVSPSLTLDWVQNGYPFTVPFDPYVLLPGLVKPDDYAHKPSHGSATTRYEVIRGGVPVGESSRSLVLVTLIRPNGAPPCTEPS</sequence>
<protein>
    <submittedName>
        <fullName evidence="1">Uncharacterized protein</fullName>
    </submittedName>
</protein>
<reference evidence="1" key="1">
    <citation type="submission" date="2019-09" db="EMBL/GenBank/DDBJ databases">
        <authorList>
            <person name="Chandra G."/>
            <person name="Truman W A."/>
        </authorList>
    </citation>
    <scope>NUCLEOTIDE SEQUENCE</scope>
    <source>
        <strain evidence="1">PS683</strain>
    </source>
</reference>
<accession>A0A5E6PH22</accession>
<organism evidence="1">
    <name type="scientific">Pseudomonas fluorescens</name>
    <dbReference type="NCBI Taxonomy" id="294"/>
    <lineage>
        <taxon>Bacteria</taxon>
        <taxon>Pseudomonadati</taxon>
        <taxon>Pseudomonadota</taxon>
        <taxon>Gammaproteobacteria</taxon>
        <taxon>Pseudomonadales</taxon>
        <taxon>Pseudomonadaceae</taxon>
        <taxon>Pseudomonas</taxon>
    </lineage>
</organism>
<gene>
    <name evidence="1" type="ORF">PS683_00326</name>
</gene>
<evidence type="ECO:0000313" key="1">
    <source>
        <dbReference type="EMBL" id="VVM12051.1"/>
    </source>
</evidence>